<keyword evidence="2" id="KW-1185">Reference proteome</keyword>
<reference evidence="1 2" key="1">
    <citation type="submission" date="2024-06" db="EMBL/GenBank/DDBJ databases">
        <title>Genomic Encyclopedia of Type Strains, Phase IV (KMG-IV): sequencing the most valuable type-strain genomes for metagenomic binning, comparative biology and taxonomic classification.</title>
        <authorList>
            <person name="Goeker M."/>
        </authorList>
    </citation>
    <scope>NUCLEOTIDE SEQUENCE [LARGE SCALE GENOMIC DNA]</scope>
    <source>
        <strain evidence="1 2">DSM 21331</strain>
    </source>
</reference>
<accession>A0ABV2L9U5</accession>
<evidence type="ECO:0000313" key="2">
    <source>
        <dbReference type="Proteomes" id="UP001549145"/>
    </source>
</evidence>
<gene>
    <name evidence="1" type="ORF">ABID43_004179</name>
</gene>
<protein>
    <submittedName>
        <fullName evidence="1">Uncharacterized protein</fullName>
    </submittedName>
</protein>
<name>A0ABV2L9U5_9HYPH</name>
<comment type="caution">
    <text evidence="1">The sequence shown here is derived from an EMBL/GenBank/DDBJ whole genome shotgun (WGS) entry which is preliminary data.</text>
</comment>
<organism evidence="1 2">
    <name type="scientific">Methylobacterium goesingense</name>
    <dbReference type="NCBI Taxonomy" id="243690"/>
    <lineage>
        <taxon>Bacteria</taxon>
        <taxon>Pseudomonadati</taxon>
        <taxon>Pseudomonadota</taxon>
        <taxon>Alphaproteobacteria</taxon>
        <taxon>Hyphomicrobiales</taxon>
        <taxon>Methylobacteriaceae</taxon>
        <taxon>Methylobacterium</taxon>
    </lineage>
</organism>
<dbReference type="RefSeq" id="WP_238279611.1">
    <property type="nucleotide sequence ID" value="NZ_BPQL01000062.1"/>
</dbReference>
<proteinExistence type="predicted"/>
<sequence>MTVVVSNKIWLEGSAARAEGKLLSDNPYPAGSQESADWIDGYTTIEAEQLVAGPDAGENL</sequence>
<dbReference type="Proteomes" id="UP001549145">
    <property type="component" value="Unassembled WGS sequence"/>
</dbReference>
<dbReference type="EMBL" id="JBEPMM010000016">
    <property type="protein sequence ID" value="MET3694617.1"/>
    <property type="molecule type" value="Genomic_DNA"/>
</dbReference>
<evidence type="ECO:0000313" key="1">
    <source>
        <dbReference type="EMBL" id="MET3694617.1"/>
    </source>
</evidence>